<dbReference type="AlphaFoldDB" id="A0A497JH83"/>
<protein>
    <submittedName>
        <fullName evidence="1">Uncharacterized protein</fullName>
    </submittedName>
</protein>
<evidence type="ECO:0000313" key="1">
    <source>
        <dbReference type="EMBL" id="RLG70515.1"/>
    </source>
</evidence>
<name>A0A497JH83_9ARCH</name>
<organism evidence="1 2">
    <name type="scientific">Candidatus Iainarchaeum sp</name>
    <dbReference type="NCBI Taxonomy" id="3101447"/>
    <lineage>
        <taxon>Archaea</taxon>
        <taxon>Candidatus Iainarchaeota</taxon>
        <taxon>Candidatus Iainarchaeia</taxon>
        <taxon>Candidatus Iainarchaeales</taxon>
        <taxon>Candidatus Iainarchaeaceae</taxon>
        <taxon>Candidatus Iainarchaeum</taxon>
    </lineage>
</organism>
<dbReference type="Proteomes" id="UP000278031">
    <property type="component" value="Unassembled WGS sequence"/>
</dbReference>
<gene>
    <name evidence="1" type="ORF">DRO04_01810</name>
</gene>
<feature type="non-terminal residue" evidence="1">
    <location>
        <position position="280"/>
    </location>
</feature>
<reference evidence="1 2" key="1">
    <citation type="submission" date="2018-06" db="EMBL/GenBank/DDBJ databases">
        <title>Extensive metabolic versatility and redundancy in microbially diverse, dynamic hydrothermal sediments.</title>
        <authorList>
            <person name="Dombrowski N."/>
            <person name="Teske A."/>
            <person name="Baker B.J."/>
        </authorList>
    </citation>
    <scope>NUCLEOTIDE SEQUENCE [LARGE SCALE GENOMIC DNA]</scope>
    <source>
        <strain evidence="1">B51_G17</strain>
    </source>
</reference>
<proteinExistence type="predicted"/>
<accession>A0A497JH83</accession>
<evidence type="ECO:0000313" key="2">
    <source>
        <dbReference type="Proteomes" id="UP000278031"/>
    </source>
</evidence>
<comment type="caution">
    <text evidence="1">The sequence shown here is derived from an EMBL/GenBank/DDBJ whole genome shotgun (WGS) entry which is preliminary data.</text>
</comment>
<sequence length="280" mass="31683">MVLTTLIVGNMVATASNTAQIVASLEEQTKMQAIADLARADALQVFNYYVRYKIENYFISPADNNYISENWISVKGTDWEEIKEDFIRDYFEDPGKDKHPFAEVMASAIQIILGRGDYPVRGYSVKLIHYGDPTFKQLREVIVKAVSTAAISQDFNFFTVVGDETCKDDWENCDGSFYINLDFGPEVIDDVDYEKLPQVRVENLATGRVIQEPVLPRGKISLYIPTRIFKALAIAKKINEDLNRQISTKKYKDWGIGLCLDWSNISNSNLCYPTVQGGLS</sequence>
<dbReference type="EMBL" id="QMWP01000056">
    <property type="protein sequence ID" value="RLG70515.1"/>
    <property type="molecule type" value="Genomic_DNA"/>
</dbReference>